<keyword evidence="3" id="KW-1185">Reference proteome</keyword>
<dbReference type="InterPro" id="IPR020471">
    <property type="entry name" value="AKR"/>
</dbReference>
<dbReference type="Gene3D" id="3.20.20.100">
    <property type="entry name" value="NADP-dependent oxidoreductase domain"/>
    <property type="match status" value="1"/>
</dbReference>
<evidence type="ECO:0000313" key="3">
    <source>
        <dbReference type="Proteomes" id="UP000522663"/>
    </source>
</evidence>
<dbReference type="GO" id="GO:0016491">
    <property type="term" value="F:oxidoreductase activity"/>
    <property type="evidence" value="ECO:0007669"/>
    <property type="project" value="InterPro"/>
</dbReference>
<dbReference type="InterPro" id="IPR036812">
    <property type="entry name" value="NAD(P)_OxRdtase_dom_sf"/>
</dbReference>
<sequence>QLWCTFHEKPLVKQACQKTLAALQLDYMDLYLMHWPLGFKKGEEPFPANDKSRIIPSDTDFLDTWEAMEELMDVGMVKAIRISSFNSKWTDWLPSKPDSKCRPANNQIKPPYLPQEELSMFCQHKEISVTAYCPLGAPNWPRSKTEDVSLSDDPQMKETALKHSKTPTQVNRGLGIQRNVSEIPKSIPHPTEENFKVFNLELDKEEMETCLNLKKQHQNCALSK</sequence>
<protein>
    <submittedName>
        <fullName evidence="2">ALDR reductase</fullName>
    </submittedName>
</protein>
<dbReference type="PRINTS" id="PR00069">
    <property type="entry name" value="ALDKETRDTASE"/>
</dbReference>
<feature type="non-terminal residue" evidence="2">
    <location>
        <position position="224"/>
    </location>
</feature>
<dbReference type="EMBL" id="VXAB01004254">
    <property type="protein sequence ID" value="NXJ07313.1"/>
    <property type="molecule type" value="Genomic_DNA"/>
</dbReference>
<name>A0A7K9YB85_9GALL</name>
<feature type="domain" description="NADP-dependent oxidoreductase" evidence="1">
    <location>
        <begin position="10"/>
        <end position="210"/>
    </location>
</feature>
<feature type="non-terminal residue" evidence="2">
    <location>
        <position position="1"/>
    </location>
</feature>
<evidence type="ECO:0000313" key="2">
    <source>
        <dbReference type="EMBL" id="NXJ07313.1"/>
    </source>
</evidence>
<dbReference type="AlphaFoldDB" id="A0A7K9YB85"/>
<dbReference type="Proteomes" id="UP000522663">
    <property type="component" value="Unassembled WGS sequence"/>
</dbReference>
<dbReference type="InterPro" id="IPR023210">
    <property type="entry name" value="NADP_OxRdtase_dom"/>
</dbReference>
<comment type="caution">
    <text evidence="2">The sequence shown here is derived from an EMBL/GenBank/DDBJ whole genome shotgun (WGS) entry which is preliminary data.</text>
</comment>
<organism evidence="2 3">
    <name type="scientific">Odontophorus gujanensis</name>
    <name type="common">marbled wood quail</name>
    <dbReference type="NCBI Taxonomy" id="886794"/>
    <lineage>
        <taxon>Eukaryota</taxon>
        <taxon>Metazoa</taxon>
        <taxon>Chordata</taxon>
        <taxon>Craniata</taxon>
        <taxon>Vertebrata</taxon>
        <taxon>Euteleostomi</taxon>
        <taxon>Archelosauria</taxon>
        <taxon>Archosauria</taxon>
        <taxon>Dinosauria</taxon>
        <taxon>Saurischia</taxon>
        <taxon>Theropoda</taxon>
        <taxon>Coelurosauria</taxon>
        <taxon>Aves</taxon>
        <taxon>Neognathae</taxon>
        <taxon>Galloanserae</taxon>
        <taxon>Galliformes</taxon>
        <taxon>Odontophoridae</taxon>
        <taxon>Odontophorus</taxon>
    </lineage>
</organism>
<dbReference type="OrthoDB" id="416253at2759"/>
<gene>
    <name evidence="2" type="primary">Akr1b1_1</name>
    <name evidence="2" type="ORF">ODOGUJ_R10564</name>
</gene>
<accession>A0A7K9YB85</accession>
<proteinExistence type="predicted"/>
<evidence type="ECO:0000259" key="1">
    <source>
        <dbReference type="Pfam" id="PF00248"/>
    </source>
</evidence>
<dbReference type="SUPFAM" id="SSF51430">
    <property type="entry name" value="NAD(P)-linked oxidoreductase"/>
    <property type="match status" value="1"/>
</dbReference>
<reference evidence="2 3" key="1">
    <citation type="submission" date="2019-09" db="EMBL/GenBank/DDBJ databases">
        <title>Bird 10,000 Genomes (B10K) Project - Family phase.</title>
        <authorList>
            <person name="Zhang G."/>
        </authorList>
    </citation>
    <scope>NUCLEOTIDE SEQUENCE [LARGE SCALE GENOMIC DNA]</scope>
    <source>
        <strain evidence="2">B10K-DU-001-53</strain>
        <tissue evidence="2">Muscle</tissue>
    </source>
</reference>
<dbReference type="PANTHER" id="PTHR11732">
    <property type="entry name" value="ALDO/KETO REDUCTASE"/>
    <property type="match status" value="1"/>
</dbReference>
<dbReference type="Pfam" id="PF00248">
    <property type="entry name" value="Aldo_ket_red"/>
    <property type="match status" value="1"/>
</dbReference>